<dbReference type="EMBL" id="GBRH01259199">
    <property type="protein sequence ID" value="JAD38696.1"/>
    <property type="molecule type" value="Transcribed_RNA"/>
</dbReference>
<evidence type="ECO:0000313" key="1">
    <source>
        <dbReference type="EMBL" id="JAD38696.1"/>
    </source>
</evidence>
<organism evidence="1">
    <name type="scientific">Arundo donax</name>
    <name type="common">Giant reed</name>
    <name type="synonym">Donax arundinaceus</name>
    <dbReference type="NCBI Taxonomy" id="35708"/>
    <lineage>
        <taxon>Eukaryota</taxon>
        <taxon>Viridiplantae</taxon>
        <taxon>Streptophyta</taxon>
        <taxon>Embryophyta</taxon>
        <taxon>Tracheophyta</taxon>
        <taxon>Spermatophyta</taxon>
        <taxon>Magnoliopsida</taxon>
        <taxon>Liliopsida</taxon>
        <taxon>Poales</taxon>
        <taxon>Poaceae</taxon>
        <taxon>PACMAD clade</taxon>
        <taxon>Arundinoideae</taxon>
        <taxon>Arundineae</taxon>
        <taxon>Arundo</taxon>
    </lineage>
</organism>
<reference evidence="1" key="1">
    <citation type="submission" date="2014-09" db="EMBL/GenBank/DDBJ databases">
        <authorList>
            <person name="Magalhaes I.L.F."/>
            <person name="Oliveira U."/>
            <person name="Santos F.R."/>
            <person name="Vidigal T.H.D.A."/>
            <person name="Brescovit A.D."/>
            <person name="Santos A.J."/>
        </authorList>
    </citation>
    <scope>NUCLEOTIDE SEQUENCE</scope>
    <source>
        <tissue evidence="1">Shoot tissue taken approximately 20 cm above the soil surface</tissue>
    </source>
</reference>
<accession>A0A0A8ZIR5</accession>
<sequence length="30" mass="3406">MVSWHRKALPDICSREKTLGRILEPGPCVL</sequence>
<name>A0A0A8ZIR5_ARUDO</name>
<reference evidence="1" key="2">
    <citation type="journal article" date="2015" name="Data Brief">
        <title>Shoot transcriptome of the giant reed, Arundo donax.</title>
        <authorList>
            <person name="Barrero R.A."/>
            <person name="Guerrero F.D."/>
            <person name="Moolhuijzen P."/>
            <person name="Goolsby J.A."/>
            <person name="Tidwell J."/>
            <person name="Bellgard S.E."/>
            <person name="Bellgard M.I."/>
        </authorList>
    </citation>
    <scope>NUCLEOTIDE SEQUENCE</scope>
    <source>
        <tissue evidence="1">Shoot tissue taken approximately 20 cm above the soil surface</tissue>
    </source>
</reference>
<protein>
    <submittedName>
        <fullName evidence="1">Uncharacterized protein</fullName>
    </submittedName>
</protein>
<dbReference type="AlphaFoldDB" id="A0A0A8ZIR5"/>
<proteinExistence type="predicted"/>